<feature type="compositionally biased region" description="Low complexity" evidence="3">
    <location>
        <begin position="589"/>
        <end position="603"/>
    </location>
</feature>
<dbReference type="SUPFAM" id="SSF56112">
    <property type="entry name" value="Protein kinase-like (PK-like)"/>
    <property type="match status" value="1"/>
</dbReference>
<feature type="region of interest" description="Disordered" evidence="3">
    <location>
        <begin position="1133"/>
        <end position="1170"/>
    </location>
</feature>
<feature type="region of interest" description="Disordered" evidence="3">
    <location>
        <begin position="931"/>
        <end position="996"/>
    </location>
</feature>
<feature type="region of interest" description="Disordered" evidence="3">
    <location>
        <begin position="142"/>
        <end position="180"/>
    </location>
</feature>
<feature type="compositionally biased region" description="Low complexity" evidence="3">
    <location>
        <begin position="142"/>
        <end position="152"/>
    </location>
</feature>
<dbReference type="PANTHER" id="PTHR47989">
    <property type="entry name" value="OS01G0750732 PROTEIN"/>
    <property type="match status" value="1"/>
</dbReference>
<proteinExistence type="predicted"/>
<feature type="region of interest" description="Disordered" evidence="3">
    <location>
        <begin position="50"/>
        <end position="78"/>
    </location>
</feature>
<dbReference type="EMBL" id="BFEA01000100">
    <property type="protein sequence ID" value="GBG68401.1"/>
    <property type="molecule type" value="Genomic_DNA"/>
</dbReference>
<dbReference type="InterPro" id="IPR011009">
    <property type="entry name" value="Kinase-like_dom_sf"/>
</dbReference>
<dbReference type="SUPFAM" id="SSF75011">
    <property type="entry name" value="3-carboxy-cis,cis-mucoante lactonizing enzyme"/>
    <property type="match status" value="1"/>
</dbReference>
<feature type="region of interest" description="Disordered" evidence="3">
    <location>
        <begin position="243"/>
        <end position="264"/>
    </location>
</feature>
<dbReference type="GO" id="GO:0004672">
    <property type="term" value="F:protein kinase activity"/>
    <property type="evidence" value="ECO:0007669"/>
    <property type="project" value="InterPro"/>
</dbReference>
<dbReference type="PROSITE" id="PS50011">
    <property type="entry name" value="PROTEIN_KINASE_DOM"/>
    <property type="match status" value="1"/>
</dbReference>
<dbReference type="InterPro" id="IPR001245">
    <property type="entry name" value="Ser-Thr/Tyr_kinase_cat_dom"/>
</dbReference>
<evidence type="ECO:0000313" key="5">
    <source>
        <dbReference type="EMBL" id="GBG68401.1"/>
    </source>
</evidence>
<dbReference type="PANTHER" id="PTHR47989:SF61">
    <property type="entry name" value="PROTEIN KINASE DOMAIN-CONTAINING PROTEIN"/>
    <property type="match status" value="1"/>
</dbReference>
<dbReference type="Gene3D" id="2.120.10.30">
    <property type="entry name" value="TolB, C-terminal domain"/>
    <property type="match status" value="1"/>
</dbReference>
<feature type="compositionally biased region" description="Low complexity" evidence="3">
    <location>
        <begin position="633"/>
        <end position="646"/>
    </location>
</feature>
<sequence>MGGIRRIVVFSRSSQQRWGESWRCYEKGKVGLPCALDMWNFSTDLRAKPSAKSTAQLNSMSFRETRGEQTSNRMRTSRRVAMKMQCTTRTRAGTTERARRLASMLAMAMMIRSAATLTGTKPVKAGHSSRRSALAAAELRNGSLPSPHLSLSPPLPPPFPSPPPPSDVPAGGEVGPARSPTFLRPEVMSLAGQASIVDWDPGCQIVDLDLTEDGESLFFTVNKRSSASQRSYVRIAPISSLTPTGSYDSGGGQDNLDKSSVESSSSAAPVASSSSLSSQSSLSISLRSDYTLPVPWSSIAGNPNNLSSVGSIAFFARGTGMFVSDAVWPGLVRTATLDESRSVPFDNVMALFPLSLKFDPTASILYIGTTNGVLKTSTDTEGNAEAVGRVDTLSGPDPWPSLSYGHTSDIDMKGYRESESDPRSARFNCPMFFQNSLSADGQLLYVADRENHCIRVVNTSSGGTRLLAGSPLHPGSGDGIPSTALFSRPFGVALTPTGCGLFITEQADGGRLRLITFDRPNGTPTRVETILITQQDSSSMGGSPVGSPSGGYTALTMSSNGEWLYMGSDYGKIYRLAVNASSSAFGCDTNPSTSSSPTTANAAQGGTDRTPRAAAGGDGEQGKRAAIAEGQESNAASMASSDSNANLEGTVNNSTGHRTGKRKPKLSKTAAQALGLVLGLVGVLALSGLVYASLYCLQFPSKCHMRGIRKCLVPIRSIPTLHRRLIRSRSSFSSTIEFTNTIDVERPLAAQGSGSRRASGRGSGSGGAGSGSSAVESTGGSPGQATRFSFASLAAACDNFSPINVIGRGAAGEVYRGLLGDGKAVAVKIVKGAISGSKLRQFHAEINVLSALNHSNLRNIIGYCTERNRWILVYPYVGGGSLYDRLHRYSEERMDAEKCANFKDDSESMDGEEEIEIEKLGHLGVPLAGEEDGQGLGAGGGRAAGRGGKGGGFAGRRGGKGGGKAGIHGDFGGRVGVGELGGGGGPEVEEGGGPYANGHSQVSLDWEMRLQIAVQMASVMRYLHHDVDPPVLHRDVKSSNVLVETCGGGRKVRAYLSDFGLARLGQSAFDLEAGDGACRSTVDTRHVCGTFGYMAPEYVITGRLTTKNDVYAFGVVLLELVSGKRAFFELTAAEQKAEEEEEEEEEEQGEGGGEEDKESEKPRPTGKEYPSLIPMLIEEDPDHGGGGGRTLVSWVMDQVRRRGKHSLSPKVMDIIVDNKLKKECTSWNSIYGVMRVALDCVHRDAKQRPRMDHVHQRLSRILEDTNKWNSFAKSRSNRSDVVKAAVKPV</sequence>
<keyword evidence="1" id="KW-0547">Nucleotide-binding</keyword>
<keyword evidence="6" id="KW-1185">Reference proteome</keyword>
<name>A0A388KED9_CHABU</name>
<dbReference type="Gene3D" id="1.10.510.10">
    <property type="entry name" value="Transferase(Phosphotransferase) domain 1"/>
    <property type="match status" value="1"/>
</dbReference>
<organism evidence="5 6">
    <name type="scientific">Chara braunii</name>
    <name type="common">Braun's stonewort</name>
    <dbReference type="NCBI Taxonomy" id="69332"/>
    <lineage>
        <taxon>Eukaryota</taxon>
        <taxon>Viridiplantae</taxon>
        <taxon>Streptophyta</taxon>
        <taxon>Charophyceae</taxon>
        <taxon>Charales</taxon>
        <taxon>Characeae</taxon>
        <taxon>Chara</taxon>
    </lineage>
</organism>
<evidence type="ECO:0000256" key="2">
    <source>
        <dbReference type="ARBA" id="ARBA00022840"/>
    </source>
</evidence>
<feature type="region of interest" description="Disordered" evidence="3">
    <location>
        <begin position="586"/>
        <end position="665"/>
    </location>
</feature>
<feature type="compositionally biased region" description="Gly residues" evidence="3">
    <location>
        <begin position="934"/>
        <end position="995"/>
    </location>
</feature>
<evidence type="ECO:0000256" key="1">
    <source>
        <dbReference type="ARBA" id="ARBA00022741"/>
    </source>
</evidence>
<keyword evidence="2" id="KW-0067">ATP-binding</keyword>
<gene>
    <name evidence="5" type="ORF">CBR_g2946</name>
</gene>
<evidence type="ECO:0000313" key="6">
    <source>
        <dbReference type="Proteomes" id="UP000265515"/>
    </source>
</evidence>
<feature type="domain" description="Protein kinase" evidence="4">
    <location>
        <begin position="800"/>
        <end position="1195"/>
    </location>
</feature>
<protein>
    <recommendedName>
        <fullName evidence="4">Protein kinase domain-containing protein</fullName>
    </recommendedName>
</protein>
<dbReference type="InterPro" id="IPR011042">
    <property type="entry name" value="6-blade_b-propeller_TolB-like"/>
</dbReference>
<dbReference type="Gene3D" id="3.30.200.20">
    <property type="entry name" value="Phosphorylase Kinase, domain 1"/>
    <property type="match status" value="1"/>
</dbReference>
<dbReference type="STRING" id="69332.A0A388KED9"/>
<feature type="compositionally biased region" description="Polar residues" evidence="3">
    <location>
        <begin position="51"/>
        <end position="74"/>
    </location>
</feature>
<evidence type="ECO:0000256" key="3">
    <source>
        <dbReference type="SAM" id="MobiDB-lite"/>
    </source>
</evidence>
<feature type="compositionally biased region" description="Acidic residues" evidence="3">
    <location>
        <begin position="1137"/>
        <end position="1157"/>
    </location>
</feature>
<accession>A0A388KED9</accession>
<reference evidence="5 6" key="1">
    <citation type="journal article" date="2018" name="Cell">
        <title>The Chara Genome: Secondary Complexity and Implications for Plant Terrestrialization.</title>
        <authorList>
            <person name="Nishiyama T."/>
            <person name="Sakayama H."/>
            <person name="Vries J.D."/>
            <person name="Buschmann H."/>
            <person name="Saint-Marcoux D."/>
            <person name="Ullrich K.K."/>
            <person name="Haas F.B."/>
            <person name="Vanderstraeten L."/>
            <person name="Becker D."/>
            <person name="Lang D."/>
            <person name="Vosolsobe S."/>
            <person name="Rombauts S."/>
            <person name="Wilhelmsson P.K.I."/>
            <person name="Janitza P."/>
            <person name="Kern R."/>
            <person name="Heyl A."/>
            <person name="Rumpler F."/>
            <person name="Villalobos L.I.A.C."/>
            <person name="Clay J.M."/>
            <person name="Skokan R."/>
            <person name="Toyoda A."/>
            <person name="Suzuki Y."/>
            <person name="Kagoshima H."/>
            <person name="Schijlen E."/>
            <person name="Tajeshwar N."/>
            <person name="Catarino B."/>
            <person name="Hetherington A.J."/>
            <person name="Saltykova A."/>
            <person name="Bonnot C."/>
            <person name="Breuninger H."/>
            <person name="Symeonidi A."/>
            <person name="Radhakrishnan G.V."/>
            <person name="Van Nieuwerburgh F."/>
            <person name="Deforce D."/>
            <person name="Chang C."/>
            <person name="Karol K.G."/>
            <person name="Hedrich R."/>
            <person name="Ulvskov P."/>
            <person name="Glockner G."/>
            <person name="Delwiche C.F."/>
            <person name="Petrasek J."/>
            <person name="Van de Peer Y."/>
            <person name="Friml J."/>
            <person name="Beilby M."/>
            <person name="Dolan L."/>
            <person name="Kohara Y."/>
            <person name="Sugano S."/>
            <person name="Fujiyama A."/>
            <person name="Delaux P.-M."/>
            <person name="Quint M."/>
            <person name="TheiBen G."/>
            <person name="Hagemann M."/>
            <person name="Harholt J."/>
            <person name="Dunand C."/>
            <person name="Zachgo S."/>
            <person name="Langdale J."/>
            <person name="Maumus F."/>
            <person name="Straeten D.V.D."/>
            <person name="Gould S.B."/>
            <person name="Rensing S.A."/>
        </authorList>
    </citation>
    <scope>NUCLEOTIDE SEQUENCE [LARGE SCALE GENOMIC DNA]</scope>
    <source>
        <strain evidence="5 6">S276</strain>
    </source>
</reference>
<dbReference type="Proteomes" id="UP000265515">
    <property type="component" value="Unassembled WGS sequence"/>
</dbReference>
<feature type="compositionally biased region" description="Gly residues" evidence="3">
    <location>
        <begin position="761"/>
        <end position="770"/>
    </location>
</feature>
<dbReference type="Gramene" id="GBG68401">
    <property type="protein sequence ID" value="GBG68401"/>
    <property type="gene ID" value="CBR_g2946"/>
</dbReference>
<feature type="compositionally biased region" description="Pro residues" evidence="3">
    <location>
        <begin position="153"/>
        <end position="167"/>
    </location>
</feature>
<feature type="compositionally biased region" description="Polar residues" evidence="3">
    <location>
        <begin position="647"/>
        <end position="657"/>
    </location>
</feature>
<dbReference type="InterPro" id="IPR000719">
    <property type="entry name" value="Prot_kinase_dom"/>
</dbReference>
<evidence type="ECO:0000259" key="4">
    <source>
        <dbReference type="PROSITE" id="PS50011"/>
    </source>
</evidence>
<dbReference type="Pfam" id="PF07714">
    <property type="entry name" value="PK_Tyr_Ser-Thr"/>
    <property type="match status" value="1"/>
</dbReference>
<dbReference type="InterPro" id="IPR008271">
    <property type="entry name" value="Ser/Thr_kinase_AS"/>
</dbReference>
<dbReference type="SMART" id="SM00220">
    <property type="entry name" value="S_TKc"/>
    <property type="match status" value="1"/>
</dbReference>
<dbReference type="PROSITE" id="PS00108">
    <property type="entry name" value="PROTEIN_KINASE_ST"/>
    <property type="match status" value="1"/>
</dbReference>
<feature type="region of interest" description="Disordered" evidence="3">
    <location>
        <begin position="749"/>
        <end position="781"/>
    </location>
</feature>
<dbReference type="GO" id="GO:0005524">
    <property type="term" value="F:ATP binding"/>
    <property type="evidence" value="ECO:0007669"/>
    <property type="project" value="UniProtKB-KW"/>
</dbReference>
<comment type="caution">
    <text evidence="5">The sequence shown here is derived from an EMBL/GenBank/DDBJ whole genome shotgun (WGS) entry which is preliminary data.</text>
</comment>